<dbReference type="Pfam" id="PF02743">
    <property type="entry name" value="dCache_1"/>
    <property type="match status" value="1"/>
</dbReference>
<evidence type="ECO:0000313" key="10">
    <source>
        <dbReference type="Proteomes" id="UP000292136"/>
    </source>
</evidence>
<dbReference type="InterPro" id="IPR043128">
    <property type="entry name" value="Rev_trsase/Diguanyl_cyclase"/>
</dbReference>
<dbReference type="CDD" id="cd01949">
    <property type="entry name" value="GGDEF"/>
    <property type="match status" value="1"/>
</dbReference>
<feature type="domain" description="GGDEF" evidence="8">
    <location>
        <begin position="404"/>
        <end position="538"/>
    </location>
</feature>
<name>A0ABY0ISI9_9RHOO</name>
<dbReference type="SMART" id="SM00304">
    <property type="entry name" value="HAMP"/>
    <property type="match status" value="1"/>
</dbReference>
<evidence type="ECO:0000256" key="4">
    <source>
        <dbReference type="ARBA" id="ARBA00022989"/>
    </source>
</evidence>
<evidence type="ECO:0000259" key="7">
    <source>
        <dbReference type="PROSITE" id="PS50885"/>
    </source>
</evidence>
<keyword evidence="5 6" id="KW-0472">Membrane</keyword>
<evidence type="ECO:0000256" key="1">
    <source>
        <dbReference type="ARBA" id="ARBA00004651"/>
    </source>
</evidence>
<dbReference type="PROSITE" id="PS50885">
    <property type="entry name" value="HAMP"/>
    <property type="match status" value="1"/>
</dbReference>
<evidence type="ECO:0000259" key="8">
    <source>
        <dbReference type="PROSITE" id="PS50887"/>
    </source>
</evidence>
<keyword evidence="3 6" id="KW-0812">Transmembrane</keyword>
<dbReference type="PANTHER" id="PTHR46663">
    <property type="entry name" value="DIGUANYLATE CYCLASE DGCT-RELATED"/>
    <property type="match status" value="1"/>
</dbReference>
<proteinExistence type="predicted"/>
<dbReference type="PROSITE" id="PS50887">
    <property type="entry name" value="GGDEF"/>
    <property type="match status" value="1"/>
</dbReference>
<dbReference type="SUPFAM" id="SSF158472">
    <property type="entry name" value="HAMP domain-like"/>
    <property type="match status" value="1"/>
</dbReference>
<dbReference type="Gene3D" id="6.10.340.10">
    <property type="match status" value="1"/>
</dbReference>
<comment type="caution">
    <text evidence="9">The sequence shown here is derived from an EMBL/GenBank/DDBJ whole genome shotgun (WGS) entry which is preliminary data.</text>
</comment>
<evidence type="ECO:0000256" key="3">
    <source>
        <dbReference type="ARBA" id="ARBA00022692"/>
    </source>
</evidence>
<keyword evidence="10" id="KW-1185">Reference proteome</keyword>
<dbReference type="Pfam" id="PF00990">
    <property type="entry name" value="GGDEF"/>
    <property type="match status" value="1"/>
</dbReference>
<feature type="domain" description="HAMP" evidence="7">
    <location>
        <begin position="315"/>
        <end position="368"/>
    </location>
</feature>
<dbReference type="InterPro" id="IPR029787">
    <property type="entry name" value="Nucleotide_cyclase"/>
</dbReference>
<dbReference type="InterPro" id="IPR052163">
    <property type="entry name" value="DGC-Regulatory_Protein"/>
</dbReference>
<feature type="transmembrane region" description="Helical" evidence="6">
    <location>
        <begin position="14"/>
        <end position="36"/>
    </location>
</feature>
<dbReference type="CDD" id="cd06225">
    <property type="entry name" value="HAMP"/>
    <property type="match status" value="1"/>
</dbReference>
<sequence length="538" mass="58519">MMGTMRLRQLSHSIILRILLLGLGIVVVGTTARYFILSQFLREDLDKVVASQQQALASYVARDVDSKLVERRDLLQRLAASLPRQLLGQPRQLRAWLQERHELHPLFNQGLLLVDSRGAILADFPERPLQARINLADREYVQAALAGEASLGRPAPDWLDREPVLPMAAPVRDEQGRVQAALVGLTPLATPGFLNLLLQSRIGRSGGFLLISPRDRVFVAATEPELVLKPTPPAGVNPLHDRAMAGYRGTGITVNAKGVEEAVAIVSVPSAEWFVVARLPTAEAFEPVTRVQQYILRNSVVVSLVFLVLASLGLAHVFRPLRRTAEHADRMTRGECPLEPLPVLRNDEVGHLTAAFNRLLRKLSESQAALAQAAHHDALTGLPNRMLLADRLSQARVLAQRKGSRIALLFLDLDGFKPINDSLGHEAGDEVLRLVAGRLSGCVRASDTLARVGGDEFVILMGDLDSQAEQAAARVAAKCIEALAEPFPVQDQSCRLGVSIGIALGDGESAANTLLLQADQAMYRAKESGRGRYVIATT</sequence>
<dbReference type="InterPro" id="IPR003660">
    <property type="entry name" value="HAMP_dom"/>
</dbReference>
<dbReference type="EMBL" id="SHKM01000001">
    <property type="protein sequence ID" value="RZT90042.1"/>
    <property type="molecule type" value="Genomic_DNA"/>
</dbReference>
<protein>
    <submittedName>
        <fullName evidence="9">Diguanylate cyclase (GGDEF)-like protein</fullName>
    </submittedName>
</protein>
<comment type="subcellular location">
    <subcellularLocation>
        <location evidence="1">Cell membrane</location>
        <topology evidence="1">Multi-pass membrane protein</topology>
    </subcellularLocation>
</comment>
<dbReference type="Proteomes" id="UP000292136">
    <property type="component" value="Unassembled WGS sequence"/>
</dbReference>
<dbReference type="SUPFAM" id="SSF55073">
    <property type="entry name" value="Nucleotide cyclase"/>
    <property type="match status" value="1"/>
</dbReference>
<organism evidence="9 10">
    <name type="scientific">Azospira oryzae</name>
    <dbReference type="NCBI Taxonomy" id="146939"/>
    <lineage>
        <taxon>Bacteria</taxon>
        <taxon>Pseudomonadati</taxon>
        <taxon>Pseudomonadota</taxon>
        <taxon>Betaproteobacteria</taxon>
        <taxon>Rhodocyclales</taxon>
        <taxon>Rhodocyclaceae</taxon>
        <taxon>Azospira</taxon>
    </lineage>
</organism>
<evidence type="ECO:0000256" key="2">
    <source>
        <dbReference type="ARBA" id="ARBA00022475"/>
    </source>
</evidence>
<evidence type="ECO:0000256" key="6">
    <source>
        <dbReference type="SAM" id="Phobius"/>
    </source>
</evidence>
<dbReference type="CDD" id="cd12914">
    <property type="entry name" value="PDC1_DGC_like"/>
    <property type="match status" value="1"/>
</dbReference>
<evidence type="ECO:0000313" key="9">
    <source>
        <dbReference type="EMBL" id="RZT90042.1"/>
    </source>
</evidence>
<reference evidence="9 10" key="1">
    <citation type="submission" date="2019-02" db="EMBL/GenBank/DDBJ databases">
        <title>Genomic Encyclopedia of Type Strains, Phase IV (KMG-IV): sequencing the most valuable type-strain genomes for metagenomic binning, comparative biology and taxonomic classification.</title>
        <authorList>
            <person name="Goeker M."/>
        </authorList>
    </citation>
    <scope>NUCLEOTIDE SEQUENCE [LARGE SCALE GENOMIC DNA]</scope>
    <source>
        <strain evidence="9 10">DSM 21223</strain>
    </source>
</reference>
<accession>A0ABY0ISI9</accession>
<keyword evidence="4 6" id="KW-1133">Transmembrane helix</keyword>
<dbReference type="NCBIfam" id="TIGR00254">
    <property type="entry name" value="GGDEF"/>
    <property type="match status" value="1"/>
</dbReference>
<feature type="transmembrane region" description="Helical" evidence="6">
    <location>
        <begin position="300"/>
        <end position="321"/>
    </location>
</feature>
<dbReference type="Gene3D" id="3.30.70.270">
    <property type="match status" value="1"/>
</dbReference>
<dbReference type="PANTHER" id="PTHR46663:SF3">
    <property type="entry name" value="SLL0267 PROTEIN"/>
    <property type="match status" value="1"/>
</dbReference>
<dbReference type="CDD" id="cd18774">
    <property type="entry name" value="PDC2_HK_sensor"/>
    <property type="match status" value="1"/>
</dbReference>
<dbReference type="InterPro" id="IPR000160">
    <property type="entry name" value="GGDEF_dom"/>
</dbReference>
<dbReference type="InterPro" id="IPR033479">
    <property type="entry name" value="dCache_1"/>
</dbReference>
<keyword evidence="2" id="KW-1003">Cell membrane</keyword>
<dbReference type="Gene3D" id="3.30.450.20">
    <property type="entry name" value="PAS domain"/>
    <property type="match status" value="1"/>
</dbReference>
<evidence type="ECO:0000256" key="5">
    <source>
        <dbReference type="ARBA" id="ARBA00023136"/>
    </source>
</evidence>
<dbReference type="SMART" id="SM00267">
    <property type="entry name" value="GGDEF"/>
    <property type="match status" value="1"/>
</dbReference>
<gene>
    <name evidence="9" type="ORF">EV678_0853</name>
</gene>
<dbReference type="Pfam" id="PF00672">
    <property type="entry name" value="HAMP"/>
    <property type="match status" value="1"/>
</dbReference>